<dbReference type="EMBL" id="JBJXVJ010000006">
    <property type="protein sequence ID" value="MFN1219737.1"/>
    <property type="molecule type" value="Genomic_DNA"/>
</dbReference>
<protein>
    <submittedName>
        <fullName evidence="1">Uncharacterized protein</fullName>
    </submittedName>
</protein>
<keyword evidence="2" id="KW-1185">Reference proteome</keyword>
<comment type="caution">
    <text evidence="1">The sequence shown here is derived from an EMBL/GenBank/DDBJ whole genome shotgun (WGS) entry which is preliminary data.</text>
</comment>
<evidence type="ECO:0000313" key="1">
    <source>
        <dbReference type="EMBL" id="MFN1219737.1"/>
    </source>
</evidence>
<proteinExistence type="predicted"/>
<gene>
    <name evidence="1" type="ORF">ACKW6Q_22430</name>
</gene>
<accession>A0ABW9KA43</accession>
<dbReference type="Proteomes" id="UP001634154">
    <property type="component" value="Unassembled WGS sequence"/>
</dbReference>
<name>A0ABW9KA43_9FLAO</name>
<organism evidence="1 2">
    <name type="scientific">Chryseobacterium kwangjuense</name>
    <dbReference type="NCBI Taxonomy" id="267125"/>
    <lineage>
        <taxon>Bacteria</taxon>
        <taxon>Pseudomonadati</taxon>
        <taxon>Bacteroidota</taxon>
        <taxon>Flavobacteriia</taxon>
        <taxon>Flavobacteriales</taxon>
        <taxon>Weeksellaceae</taxon>
        <taxon>Chryseobacterium group</taxon>
        <taxon>Chryseobacterium</taxon>
    </lineage>
</organism>
<reference evidence="1 2" key="1">
    <citation type="submission" date="2024-12" db="EMBL/GenBank/DDBJ databases">
        <title>Draft genome sequence of Chryseobacterium kwangjuense AG447.</title>
        <authorList>
            <person name="Cheptsov V.S."/>
            <person name="Belov A."/>
            <person name="Zavarzina A.G."/>
        </authorList>
    </citation>
    <scope>NUCLEOTIDE SEQUENCE [LARGE SCALE GENOMIC DNA]</scope>
    <source>
        <strain evidence="1 2">AG447</strain>
    </source>
</reference>
<feature type="non-terminal residue" evidence="1">
    <location>
        <position position="1"/>
    </location>
</feature>
<evidence type="ECO:0000313" key="2">
    <source>
        <dbReference type="Proteomes" id="UP001634154"/>
    </source>
</evidence>
<sequence>LYNTFLFNDYGDASNVCEPGNSQCEEARQLNIQLQAYLLSLSPQTSMLSSYLYTFLTIKGYFKFNGGTSFLTERLNLMATWYRNSVNSGMHYTEKDKFVNWGLNVLIQNPNMSLEQFEQWFLTETLSANLQNELFEDWADPNRVKPTTRFKKNQLVNCVYNKAKTAANFNQYLKNFNGKFSTAHLLFDLQALDPANNAETSTPLGYWITITINSNNLNRPTLDIARTFMHEIIHAEMFRILLSLASTSNGQINLTELTNMLNTHNYPGIYDYFRRYELNDMQHEQMAAHYRGIVKNFLKQIDNSLTDEQYEAIAWQGLQGTERWNQLTASQKANINTIYSNWYNTASHNCP</sequence>